<proteinExistence type="predicted"/>
<evidence type="ECO:0000313" key="4">
    <source>
        <dbReference type="EMBL" id="QJA84532.1"/>
    </source>
</evidence>
<evidence type="ECO:0000313" key="2">
    <source>
        <dbReference type="EMBL" id="QJA53348.1"/>
    </source>
</evidence>
<dbReference type="EMBL" id="MT141564">
    <property type="protein sequence ID" value="QJA67020.1"/>
    <property type="molecule type" value="Genomic_DNA"/>
</dbReference>
<keyword evidence="1" id="KW-0472">Membrane</keyword>
<feature type="transmembrane region" description="Helical" evidence="1">
    <location>
        <begin position="81"/>
        <end position="99"/>
    </location>
</feature>
<evidence type="ECO:0000313" key="3">
    <source>
        <dbReference type="EMBL" id="QJA67020.1"/>
    </source>
</evidence>
<sequence length="100" mass="12100">MNRIVFSCPRCTWRRKTYIENENLYIKCRRCGHKFIVGNGSNIVYVEAHNTPPESARDYYIPCEDDGISEEEKRFKRIKNIIHVMILIAFHVWMYIYFFT</sequence>
<evidence type="ECO:0000313" key="5">
    <source>
        <dbReference type="EMBL" id="QJI02207.1"/>
    </source>
</evidence>
<dbReference type="AlphaFoldDB" id="A0A6H2A0Q7"/>
<protein>
    <submittedName>
        <fullName evidence="2">Uncharacterized protein</fullName>
    </submittedName>
</protein>
<gene>
    <name evidence="4" type="ORF">MM415A00187_0067</name>
    <name evidence="3" type="ORF">MM415B00313_0068</name>
    <name evidence="2" type="ORF">TM448A03446_0002</name>
    <name evidence="5" type="ORF">TM448B03003_0002</name>
</gene>
<reference evidence="2" key="1">
    <citation type="submission" date="2020-03" db="EMBL/GenBank/DDBJ databases">
        <title>The deep terrestrial virosphere.</title>
        <authorList>
            <person name="Holmfeldt K."/>
            <person name="Nilsson E."/>
            <person name="Simone D."/>
            <person name="Lopez-Fernandez M."/>
            <person name="Wu X."/>
            <person name="de Brujin I."/>
            <person name="Lundin D."/>
            <person name="Andersson A."/>
            <person name="Bertilsson S."/>
            <person name="Dopson M."/>
        </authorList>
    </citation>
    <scope>NUCLEOTIDE SEQUENCE</scope>
    <source>
        <strain evidence="4">MM415A00187</strain>
        <strain evidence="3">MM415B00313</strain>
        <strain evidence="2">TM448A03446</strain>
        <strain evidence="5">TM448B03003</strain>
    </source>
</reference>
<dbReference type="EMBL" id="MT144983">
    <property type="protein sequence ID" value="QJI02207.1"/>
    <property type="molecule type" value="Genomic_DNA"/>
</dbReference>
<dbReference type="EMBL" id="MT144415">
    <property type="protein sequence ID" value="QJA53348.1"/>
    <property type="molecule type" value="Genomic_DNA"/>
</dbReference>
<evidence type="ECO:0000256" key="1">
    <source>
        <dbReference type="SAM" id="Phobius"/>
    </source>
</evidence>
<organism evidence="2">
    <name type="scientific">viral metagenome</name>
    <dbReference type="NCBI Taxonomy" id="1070528"/>
    <lineage>
        <taxon>unclassified sequences</taxon>
        <taxon>metagenomes</taxon>
        <taxon>organismal metagenomes</taxon>
    </lineage>
</organism>
<keyword evidence="1" id="KW-0812">Transmembrane</keyword>
<keyword evidence="1" id="KW-1133">Transmembrane helix</keyword>
<accession>A0A6H2A0Q7</accession>
<name>A0A6H2A0Q7_9ZZZZ</name>
<dbReference type="EMBL" id="MT142530">
    <property type="protein sequence ID" value="QJA84532.1"/>
    <property type="molecule type" value="Genomic_DNA"/>
</dbReference>